<keyword evidence="2" id="KW-1185">Reference proteome</keyword>
<gene>
    <name evidence="1" type="ORF">NEA10_16055</name>
</gene>
<dbReference type="RefSeq" id="WP_252662373.1">
    <property type="nucleotide sequence ID" value="NZ_CP098611.1"/>
</dbReference>
<organism evidence="1 2">
    <name type="scientific">Phormidium yuhuli AB48</name>
    <dbReference type="NCBI Taxonomy" id="2940671"/>
    <lineage>
        <taxon>Bacteria</taxon>
        <taxon>Bacillati</taxon>
        <taxon>Cyanobacteriota</taxon>
        <taxon>Cyanophyceae</taxon>
        <taxon>Oscillatoriophycideae</taxon>
        <taxon>Oscillatoriales</taxon>
        <taxon>Oscillatoriaceae</taxon>
        <taxon>Phormidium</taxon>
        <taxon>Phormidium yuhuli</taxon>
    </lineage>
</organism>
<evidence type="ECO:0000313" key="2">
    <source>
        <dbReference type="Proteomes" id="UP001056708"/>
    </source>
</evidence>
<sequence>MYSTWDSELDSVLRSHKFKNFIPFRNYGEHGGIPNPEHRQNGLSPGHQADVLWGEIAWTPWYAEKYNPLAIRFKARAKGVTRFLKGNFLRRNTLKNSRVPGRLIRFCLRRQLTKIL</sequence>
<reference evidence="1" key="1">
    <citation type="submission" date="2022-06" db="EMBL/GenBank/DDBJ databases">
        <title>Genome sequence of Phormidium yuhuli AB48 isolated from an industrial photobioreactor environment.</title>
        <authorList>
            <person name="Qiu Y."/>
            <person name="Noonan A.J.C."/>
            <person name="Dofher K."/>
            <person name="Koch M."/>
            <person name="Kieft B."/>
            <person name="Lin X."/>
            <person name="Ziels R.M."/>
            <person name="Hallam S.J."/>
        </authorList>
    </citation>
    <scope>NUCLEOTIDE SEQUENCE</scope>
    <source>
        <strain evidence="1">AB48</strain>
    </source>
</reference>
<dbReference type="EMBL" id="CP098611">
    <property type="protein sequence ID" value="USR90340.1"/>
    <property type="molecule type" value="Genomic_DNA"/>
</dbReference>
<name>A0ABY5ANF4_9CYAN</name>
<evidence type="ECO:0000313" key="1">
    <source>
        <dbReference type="EMBL" id="USR90340.1"/>
    </source>
</evidence>
<dbReference type="Proteomes" id="UP001056708">
    <property type="component" value="Chromosome"/>
</dbReference>
<proteinExistence type="predicted"/>
<accession>A0ABY5ANF4</accession>
<protein>
    <submittedName>
        <fullName evidence="1">Uncharacterized protein</fullName>
    </submittedName>
</protein>